<reference evidence="6" key="1">
    <citation type="submission" date="2016-10" db="EMBL/GenBank/DDBJ databases">
        <authorList>
            <person name="Varghese N."/>
            <person name="Submissions S."/>
        </authorList>
    </citation>
    <scope>NUCLEOTIDE SEQUENCE [LARGE SCALE GENOMIC DNA]</scope>
    <source>
        <strain evidence="6">DSM 24536</strain>
    </source>
</reference>
<keyword evidence="2" id="KW-0238">DNA-binding</keyword>
<evidence type="ECO:0000256" key="3">
    <source>
        <dbReference type="ARBA" id="ARBA00023172"/>
    </source>
</evidence>
<keyword evidence="3" id="KW-0233">DNA recombination</keyword>
<dbReference type="InterPro" id="IPR013762">
    <property type="entry name" value="Integrase-like_cat_sf"/>
</dbReference>
<evidence type="ECO:0000256" key="1">
    <source>
        <dbReference type="ARBA" id="ARBA00008857"/>
    </source>
</evidence>
<dbReference type="Pfam" id="PF17293">
    <property type="entry name" value="Arm-DNA-bind_5"/>
    <property type="match status" value="1"/>
</dbReference>
<dbReference type="Pfam" id="PF00589">
    <property type="entry name" value="Phage_integrase"/>
    <property type="match status" value="1"/>
</dbReference>
<dbReference type="GO" id="GO:0003677">
    <property type="term" value="F:DNA binding"/>
    <property type="evidence" value="ECO:0007669"/>
    <property type="project" value="UniProtKB-KW"/>
</dbReference>
<dbReference type="InterPro" id="IPR002104">
    <property type="entry name" value="Integrase_catalytic"/>
</dbReference>
<evidence type="ECO:0000256" key="2">
    <source>
        <dbReference type="ARBA" id="ARBA00023125"/>
    </source>
</evidence>
<dbReference type="EMBL" id="FNHH01000032">
    <property type="protein sequence ID" value="SDM99645.1"/>
    <property type="molecule type" value="Genomic_DNA"/>
</dbReference>
<evidence type="ECO:0000313" key="5">
    <source>
        <dbReference type="EMBL" id="SDM99645.1"/>
    </source>
</evidence>
<dbReference type="SUPFAM" id="SSF56349">
    <property type="entry name" value="DNA breaking-rejoining enzymes"/>
    <property type="match status" value="1"/>
</dbReference>
<dbReference type="PANTHER" id="PTHR30349">
    <property type="entry name" value="PHAGE INTEGRASE-RELATED"/>
    <property type="match status" value="1"/>
</dbReference>
<proteinExistence type="inferred from homology"/>
<dbReference type="PANTHER" id="PTHR30349:SF64">
    <property type="entry name" value="PROPHAGE INTEGRASE INTD-RELATED"/>
    <property type="match status" value="1"/>
</dbReference>
<accession>A0A1G9XTZ6</accession>
<dbReference type="AlphaFoldDB" id="A0A1G9XTZ6"/>
<dbReference type="GO" id="GO:0006310">
    <property type="term" value="P:DNA recombination"/>
    <property type="evidence" value="ECO:0007669"/>
    <property type="project" value="UniProtKB-KW"/>
</dbReference>
<gene>
    <name evidence="5" type="ORF">SAMN05421813_13215</name>
</gene>
<dbReference type="PROSITE" id="PS51898">
    <property type="entry name" value="TYR_RECOMBINASE"/>
    <property type="match status" value="1"/>
</dbReference>
<dbReference type="InterPro" id="IPR050090">
    <property type="entry name" value="Tyrosine_recombinase_XerCD"/>
</dbReference>
<dbReference type="InterPro" id="IPR025269">
    <property type="entry name" value="SAM-like_dom"/>
</dbReference>
<dbReference type="Gene3D" id="1.10.150.130">
    <property type="match status" value="1"/>
</dbReference>
<dbReference type="Proteomes" id="UP000199226">
    <property type="component" value="Unassembled WGS sequence"/>
</dbReference>
<evidence type="ECO:0000259" key="4">
    <source>
        <dbReference type="PROSITE" id="PS51898"/>
    </source>
</evidence>
<dbReference type="CDD" id="cd01185">
    <property type="entry name" value="INTN1_C_like"/>
    <property type="match status" value="1"/>
</dbReference>
<feature type="domain" description="Tyr recombinase" evidence="4">
    <location>
        <begin position="226"/>
        <end position="411"/>
    </location>
</feature>
<dbReference type="Pfam" id="PF13102">
    <property type="entry name" value="Phage_int_SAM_5"/>
    <property type="match status" value="1"/>
</dbReference>
<sequence length="417" mass="49064">MTPTLTPNFMATLNFYLKKSDKQGLSLILLTYQGSGNKFRYAAKAKVNPAQWIERRQRVKVKSEMDDLVNNHLDSLASIISEAERESLLINHHIDFNYVKERFEEKIRGKKVIKAKRVIKALREDFQNFLLEVKATKTMWTWKHYGTCFNHLIKFEKEKNYKLTYESLNLNFYHAFVGYLSNDNKLLNNTVGCMIKSLKVFLNWATDRELNTILIFKKFKAFKEESEAVSLSEEELLRIFNSKKLTPSFMNVRDLFCFACFTGLRFSDIHSFKETSIKENYIEVKTEKTRQFIRIPLSNYAKDILLRNGGKLPKPISNQKMNNFLKEIAEICELNEIIRLTKYRGVEKVETIEPKYKLITTHTARRTFVTLSLEKGMRAETVMSITGHKDYHSFKKYIKLTDKVKLVEMNTIWNNEQ</sequence>
<dbReference type="InterPro" id="IPR011010">
    <property type="entry name" value="DNA_brk_join_enz"/>
</dbReference>
<dbReference type="STRING" id="990371.SAMN05421813_13215"/>
<comment type="similarity">
    <text evidence="1">Belongs to the 'phage' integrase family.</text>
</comment>
<dbReference type="GO" id="GO:0015074">
    <property type="term" value="P:DNA integration"/>
    <property type="evidence" value="ECO:0007669"/>
    <property type="project" value="InterPro"/>
</dbReference>
<dbReference type="InterPro" id="IPR035386">
    <property type="entry name" value="Arm-DNA-bind_5"/>
</dbReference>
<dbReference type="Gene3D" id="1.10.443.10">
    <property type="entry name" value="Intergrase catalytic core"/>
    <property type="match status" value="1"/>
</dbReference>
<protein>
    <submittedName>
        <fullName evidence="5">Phage integrase SAM-like domain-containing protein</fullName>
    </submittedName>
</protein>
<organism evidence="5 6">
    <name type="scientific">Daejeonella rubra</name>
    <dbReference type="NCBI Taxonomy" id="990371"/>
    <lineage>
        <taxon>Bacteria</taxon>
        <taxon>Pseudomonadati</taxon>
        <taxon>Bacteroidota</taxon>
        <taxon>Sphingobacteriia</taxon>
        <taxon>Sphingobacteriales</taxon>
        <taxon>Sphingobacteriaceae</taxon>
        <taxon>Daejeonella</taxon>
    </lineage>
</organism>
<dbReference type="InterPro" id="IPR010998">
    <property type="entry name" value="Integrase_recombinase_N"/>
</dbReference>
<evidence type="ECO:0000313" key="6">
    <source>
        <dbReference type="Proteomes" id="UP000199226"/>
    </source>
</evidence>
<keyword evidence="6" id="KW-1185">Reference proteome</keyword>
<name>A0A1G9XTZ6_9SPHI</name>